<dbReference type="NCBIfam" id="TIGR00560">
    <property type="entry name" value="pgsA"/>
    <property type="match status" value="1"/>
</dbReference>
<accession>A0A0M5KTJ3</accession>
<comment type="pathway">
    <text evidence="2">Phospholipid metabolism; phosphatidylglycerol biosynthesis; phosphatidylglycerol from CDP-diacylglycerol: step 1/2.</text>
</comment>
<evidence type="ECO:0000256" key="12">
    <source>
        <dbReference type="ARBA" id="ARBA00023209"/>
    </source>
</evidence>
<gene>
    <name evidence="18" type="ORF">W908_01315</name>
</gene>
<evidence type="ECO:0000256" key="13">
    <source>
        <dbReference type="ARBA" id="ARBA00023264"/>
    </source>
</evidence>
<evidence type="ECO:0000256" key="16">
    <source>
        <dbReference type="RuleBase" id="RU003750"/>
    </source>
</evidence>
<evidence type="ECO:0000256" key="17">
    <source>
        <dbReference type="SAM" id="Phobius"/>
    </source>
</evidence>
<keyword evidence="11 17" id="KW-0472">Membrane</keyword>
<evidence type="ECO:0000256" key="9">
    <source>
        <dbReference type="ARBA" id="ARBA00022989"/>
    </source>
</evidence>
<evidence type="ECO:0000256" key="6">
    <source>
        <dbReference type="ARBA" id="ARBA00022516"/>
    </source>
</evidence>
<dbReference type="Pfam" id="PF01066">
    <property type="entry name" value="CDP-OH_P_transf"/>
    <property type="match status" value="1"/>
</dbReference>
<evidence type="ECO:0000256" key="14">
    <source>
        <dbReference type="ARBA" id="ARBA00048586"/>
    </source>
</evidence>
<evidence type="ECO:0000256" key="3">
    <source>
        <dbReference type="ARBA" id="ARBA00010441"/>
    </source>
</evidence>
<keyword evidence="6" id="KW-0444">Lipid biosynthesis</keyword>
<dbReference type="KEGG" id="tsn:W908_01315"/>
<name>A0A0M5KTJ3_9GAMM</name>
<keyword evidence="12" id="KW-0594">Phospholipid biosynthesis</keyword>
<dbReference type="GO" id="GO:0008444">
    <property type="term" value="F:CDP-diacylglycerol-glycerol-3-phosphate 3-phosphatidyltransferase activity"/>
    <property type="evidence" value="ECO:0007669"/>
    <property type="project" value="UniProtKB-UniRule"/>
</dbReference>
<dbReference type="EC" id="2.7.8.5" evidence="4 15"/>
<evidence type="ECO:0000313" key="19">
    <source>
        <dbReference type="Proteomes" id="UP000068905"/>
    </source>
</evidence>
<evidence type="ECO:0000256" key="7">
    <source>
        <dbReference type="ARBA" id="ARBA00022679"/>
    </source>
</evidence>
<dbReference type="InterPro" id="IPR050324">
    <property type="entry name" value="CDP-alcohol_PTase-I"/>
</dbReference>
<dbReference type="RefSeq" id="WP_236849172.1">
    <property type="nucleotide sequence ID" value="NZ_CP006911.1"/>
</dbReference>
<dbReference type="PIRSF" id="PIRSF000847">
    <property type="entry name" value="Phos_ph_gly_syn"/>
    <property type="match status" value="1"/>
</dbReference>
<evidence type="ECO:0000256" key="15">
    <source>
        <dbReference type="NCBIfam" id="TIGR00560"/>
    </source>
</evidence>
<dbReference type="AlphaFoldDB" id="A0A0M5KTJ3"/>
<keyword evidence="10" id="KW-0443">Lipid metabolism</keyword>
<proteinExistence type="inferred from homology"/>
<dbReference type="Gene3D" id="1.20.120.1760">
    <property type="match status" value="1"/>
</dbReference>
<dbReference type="InterPro" id="IPR000462">
    <property type="entry name" value="CDP-OH_P_trans"/>
</dbReference>
<dbReference type="Proteomes" id="UP000068905">
    <property type="component" value="Chromosome"/>
</dbReference>
<comment type="subcellular location">
    <subcellularLocation>
        <location evidence="1">Membrane</location>
        <topology evidence="1">Multi-pass membrane protein</topology>
    </subcellularLocation>
</comment>
<dbReference type="InterPro" id="IPR043130">
    <property type="entry name" value="CDP-OH_PTrfase_TM_dom"/>
</dbReference>
<evidence type="ECO:0000256" key="1">
    <source>
        <dbReference type="ARBA" id="ARBA00004141"/>
    </source>
</evidence>
<sequence>MTLPNLITLSRICLIPVFIGLFYLQPDYVEGRPGEILESLSENSLSWVHYSIVSIFVLISATDFIDGFLARRLNQVSKLGAFLDPVADKLLVCTALILLVDYYHTWFVTIPSVIIISREILVSALREWMSEIGQRANVAVSWIGKSKTLVQMVAIIFLLIHQPLFTFSEEEINIMGFVLLFFATFLTLWSGIKYLVAGIKTFDS</sequence>
<feature type="transmembrane region" description="Helical" evidence="17">
    <location>
        <begin position="7"/>
        <end position="24"/>
    </location>
</feature>
<evidence type="ECO:0000256" key="8">
    <source>
        <dbReference type="ARBA" id="ARBA00022692"/>
    </source>
</evidence>
<comment type="catalytic activity">
    <reaction evidence="14">
        <text>a CDP-1,2-diacyl-sn-glycerol + sn-glycerol 3-phosphate = a 1,2-diacyl-sn-glycero-3-phospho-(1'-sn-glycero-3'-phosphate) + CMP + H(+)</text>
        <dbReference type="Rhea" id="RHEA:12593"/>
        <dbReference type="ChEBI" id="CHEBI:15378"/>
        <dbReference type="ChEBI" id="CHEBI:57597"/>
        <dbReference type="ChEBI" id="CHEBI:58332"/>
        <dbReference type="ChEBI" id="CHEBI:60110"/>
        <dbReference type="ChEBI" id="CHEBI:60377"/>
        <dbReference type="EC" id="2.7.8.5"/>
    </reaction>
</comment>
<evidence type="ECO:0000256" key="4">
    <source>
        <dbReference type="ARBA" id="ARBA00013170"/>
    </source>
</evidence>
<dbReference type="PROSITE" id="PS00379">
    <property type="entry name" value="CDP_ALCOHOL_P_TRANSF"/>
    <property type="match status" value="1"/>
</dbReference>
<evidence type="ECO:0000313" key="18">
    <source>
        <dbReference type="EMBL" id="ALE01360.1"/>
    </source>
</evidence>
<feature type="transmembrane region" description="Helical" evidence="17">
    <location>
        <begin position="149"/>
        <end position="168"/>
    </location>
</feature>
<feature type="transmembrane region" description="Helical" evidence="17">
    <location>
        <begin position="174"/>
        <end position="196"/>
    </location>
</feature>
<protein>
    <recommendedName>
        <fullName evidence="5 15">CDP-diacylglycerol--glycerol-3-phosphate 3-phosphatidyltransferase</fullName>
        <ecNumber evidence="4 15">2.7.8.5</ecNumber>
    </recommendedName>
</protein>
<dbReference type="PANTHER" id="PTHR14269">
    <property type="entry name" value="CDP-DIACYLGLYCEROL--GLYCEROL-3-PHOSPHATE 3-PHOSPHATIDYLTRANSFERASE-RELATED"/>
    <property type="match status" value="1"/>
</dbReference>
<dbReference type="PATRIC" id="fig|1125411.7.peg.258"/>
<evidence type="ECO:0000256" key="2">
    <source>
        <dbReference type="ARBA" id="ARBA00005042"/>
    </source>
</evidence>
<dbReference type="InterPro" id="IPR004570">
    <property type="entry name" value="Phosphatidylglycerol_P_synth"/>
</dbReference>
<dbReference type="EMBL" id="CP006911">
    <property type="protein sequence ID" value="ALE01360.1"/>
    <property type="molecule type" value="Genomic_DNA"/>
</dbReference>
<keyword evidence="19" id="KW-1185">Reference proteome</keyword>
<comment type="similarity">
    <text evidence="3 16">Belongs to the CDP-alcohol phosphatidyltransferase class-I family.</text>
</comment>
<reference evidence="18 19" key="1">
    <citation type="journal article" date="2015" name="Genome Announc.">
        <title>Genome Sequence of 'Candidatus Thioglobus singularis' Strain PS1, a Mixotroph from the SUP05 Clade of Marine Gammaproteobacteria.</title>
        <authorList>
            <person name="Marshall K.T."/>
            <person name="Morris R.M."/>
        </authorList>
    </citation>
    <scope>NUCLEOTIDE SEQUENCE [LARGE SCALE GENOMIC DNA]</scope>
    <source>
        <strain evidence="18 19">PS1</strain>
    </source>
</reference>
<dbReference type="PANTHER" id="PTHR14269:SF62">
    <property type="entry name" value="CDP-DIACYLGLYCEROL--GLYCEROL-3-PHOSPHATE 3-PHOSPHATIDYLTRANSFERASE 1, CHLOROPLASTIC"/>
    <property type="match status" value="1"/>
</dbReference>
<dbReference type="GO" id="GO:0005886">
    <property type="term" value="C:plasma membrane"/>
    <property type="evidence" value="ECO:0007669"/>
    <property type="project" value="TreeGrafter"/>
</dbReference>
<dbReference type="STRING" id="1125411.W908_01315"/>
<feature type="transmembrane region" description="Helical" evidence="17">
    <location>
        <begin position="47"/>
        <end position="69"/>
    </location>
</feature>
<dbReference type="InterPro" id="IPR048254">
    <property type="entry name" value="CDP_ALCOHOL_P_TRANSF_CS"/>
</dbReference>
<evidence type="ECO:0000256" key="10">
    <source>
        <dbReference type="ARBA" id="ARBA00023098"/>
    </source>
</evidence>
<evidence type="ECO:0000256" key="11">
    <source>
        <dbReference type="ARBA" id="ARBA00023136"/>
    </source>
</evidence>
<evidence type="ECO:0000256" key="5">
    <source>
        <dbReference type="ARBA" id="ARBA00014944"/>
    </source>
</evidence>
<keyword evidence="7 16" id="KW-0808">Transferase</keyword>
<organism evidence="18 19">
    <name type="scientific">Candidatus Pseudothioglobus singularis PS1</name>
    <dbReference type="NCBI Taxonomy" id="1125411"/>
    <lineage>
        <taxon>Bacteria</taxon>
        <taxon>Pseudomonadati</taxon>
        <taxon>Pseudomonadota</taxon>
        <taxon>Gammaproteobacteria</taxon>
        <taxon>Candidatus Pseudothioglobaceae</taxon>
        <taxon>Candidatus Pseudothioglobus</taxon>
    </lineage>
</organism>
<dbReference type="GO" id="GO:0046474">
    <property type="term" value="P:glycerophospholipid biosynthetic process"/>
    <property type="evidence" value="ECO:0007669"/>
    <property type="project" value="TreeGrafter"/>
</dbReference>
<keyword evidence="8 17" id="KW-0812">Transmembrane</keyword>
<keyword evidence="9 17" id="KW-1133">Transmembrane helix</keyword>
<keyword evidence="13" id="KW-1208">Phospholipid metabolism</keyword>